<keyword evidence="4" id="KW-1185">Reference proteome</keyword>
<dbReference type="EMBL" id="CP038437">
    <property type="protein sequence ID" value="QEM81990.1"/>
    <property type="molecule type" value="Genomic_DNA"/>
</dbReference>
<evidence type="ECO:0000256" key="1">
    <source>
        <dbReference type="SAM" id="Phobius"/>
    </source>
</evidence>
<dbReference type="RefSeq" id="WP_149285000.1">
    <property type="nucleotide sequence ID" value="NZ_CP038437.2"/>
</dbReference>
<feature type="transmembrane region" description="Helical" evidence="1">
    <location>
        <begin position="62"/>
        <end position="85"/>
    </location>
</feature>
<evidence type="ECO:0000313" key="4">
    <source>
        <dbReference type="Proteomes" id="UP000324285"/>
    </source>
</evidence>
<dbReference type="OrthoDB" id="9795622at2"/>
<feature type="transmembrane region" description="Helical" evidence="1">
    <location>
        <begin position="165"/>
        <end position="182"/>
    </location>
</feature>
<dbReference type="GO" id="GO:0008081">
    <property type="term" value="F:phosphoric diester hydrolase activity"/>
    <property type="evidence" value="ECO:0007669"/>
    <property type="project" value="InterPro"/>
</dbReference>
<keyword evidence="1" id="KW-1133">Transmembrane helix</keyword>
<feature type="transmembrane region" description="Helical" evidence="1">
    <location>
        <begin position="119"/>
        <end position="144"/>
    </location>
</feature>
<gene>
    <name evidence="3" type="ORF">E4T21_10810</name>
</gene>
<evidence type="ECO:0000313" key="3">
    <source>
        <dbReference type="EMBL" id="QEM81990.1"/>
    </source>
</evidence>
<feature type="transmembrane region" description="Helical" evidence="1">
    <location>
        <begin position="264"/>
        <end position="297"/>
    </location>
</feature>
<reference evidence="3" key="1">
    <citation type="submission" date="2021-02" db="EMBL/GenBank/DDBJ databases">
        <title>Strain Y2R2, a novel species of the genus Halomonas.</title>
        <authorList>
            <person name="Huang H."/>
        </authorList>
    </citation>
    <scope>NUCLEOTIDE SEQUENCE</scope>
    <source>
        <strain evidence="3">Y2R2</strain>
    </source>
</reference>
<protein>
    <submittedName>
        <fullName evidence="3">Glycerophosphoryl diester phosphodiesterase membrane domain-containing protein</fullName>
    </submittedName>
</protein>
<feature type="domain" description="GP-PDE" evidence="2">
    <location>
        <begin position="347"/>
        <end position="602"/>
    </location>
</feature>
<dbReference type="Pfam" id="PF03009">
    <property type="entry name" value="GDPD"/>
    <property type="match status" value="1"/>
</dbReference>
<dbReference type="AlphaFoldDB" id="A0A5C1NGH6"/>
<dbReference type="InterPro" id="IPR018476">
    <property type="entry name" value="GlyceroP-diester-Pdiesterase_M"/>
</dbReference>
<dbReference type="PANTHER" id="PTHR46211:SF1">
    <property type="entry name" value="GLYCEROPHOSPHODIESTER PHOSPHODIESTERASE, CYTOPLASMIC"/>
    <property type="match status" value="1"/>
</dbReference>
<dbReference type="Gene3D" id="3.20.20.190">
    <property type="entry name" value="Phosphatidylinositol (PI) phosphodiesterase"/>
    <property type="match status" value="1"/>
</dbReference>
<dbReference type="SUPFAM" id="SSF51695">
    <property type="entry name" value="PLC-like phosphodiesterases"/>
    <property type="match status" value="1"/>
</dbReference>
<accession>A0A5C1NGH6</accession>
<name>A0A5C1NGH6_9GAMM</name>
<feature type="transmembrane region" description="Helical" evidence="1">
    <location>
        <begin position="220"/>
        <end position="244"/>
    </location>
</feature>
<feature type="transmembrane region" description="Helical" evidence="1">
    <location>
        <begin position="20"/>
        <end position="42"/>
    </location>
</feature>
<dbReference type="PROSITE" id="PS51704">
    <property type="entry name" value="GP_PDE"/>
    <property type="match status" value="1"/>
</dbReference>
<keyword evidence="1" id="KW-0812">Transmembrane</keyword>
<dbReference type="Pfam" id="PF10110">
    <property type="entry name" value="GPDPase_memb"/>
    <property type="match status" value="1"/>
</dbReference>
<dbReference type="InterPro" id="IPR030395">
    <property type="entry name" value="GP_PDE_dom"/>
</dbReference>
<organism evidence="3 4">
    <name type="scientific">Halomonas binhaiensis</name>
    <dbReference type="NCBI Taxonomy" id="2562282"/>
    <lineage>
        <taxon>Bacteria</taxon>
        <taxon>Pseudomonadati</taxon>
        <taxon>Pseudomonadota</taxon>
        <taxon>Gammaproteobacteria</taxon>
        <taxon>Oceanospirillales</taxon>
        <taxon>Halomonadaceae</taxon>
        <taxon>Halomonas</taxon>
    </lineage>
</organism>
<dbReference type="PANTHER" id="PTHR46211">
    <property type="entry name" value="GLYCEROPHOSPHORYL DIESTER PHOSPHODIESTERASE"/>
    <property type="match status" value="1"/>
</dbReference>
<dbReference type="Proteomes" id="UP000324285">
    <property type="component" value="Chromosome"/>
</dbReference>
<proteinExistence type="predicted"/>
<sequence>MTSLAKAVFISLRDHLRPLLAYHLLFTVLASALLLPAMGWALSSWLRNVGRPLVTTVDAINLLLTPAGLAWIYASVVAVLTLLYLQQAGMMLMAFDRRGSHAHQAMVAFWQTLHRLPALLSLAMIQVACHLAMIVVVLLCLDWLYQGMLGHLDAYYVRRVRPMEFWLFIASCLPVIGTWAALAGRQLLHWWLALPCLILEKLSAPAALKRSHALTHDNLSGMAAAVISMLAIILGLPWAISFAFGSMLSPLLAQLPDNHSLVVSVMLIVVTLVTLITLAVAFAAIALNALLATCLYLDRAHSLPHLQPPPRSAHPGRLAWAVEAAAVIFALSQAWLMLESHEINDDVSVIAHRGSSWTAPENSLSAVRLATDEGADQVEVDVRLSADGVAVLSHDSSLRRLTGDERRIADLDWQTLAKMDIGSSFNHTFMGEALARLDQALAEVRGKAGLIIELKPSGGNERQLIDAVMKTLHAERDWRIRCRNRGEDFLARHICGNPAIFEDVWLATLSYHQLIQINHQAPEARTLLLAEWALPGGLPRHRFQALGLNHARIDTDEIERAHFAGNKLYAWTVNDQSRMARLIDMGVDGIITDRPDLLHSLLVERQRMGDGELLMLKLRHWLSR</sequence>
<evidence type="ECO:0000259" key="2">
    <source>
        <dbReference type="PROSITE" id="PS51704"/>
    </source>
</evidence>
<keyword evidence="1" id="KW-0472">Membrane</keyword>
<dbReference type="KEGG" id="hbh:E4T21_10810"/>
<dbReference type="GO" id="GO:0006629">
    <property type="term" value="P:lipid metabolic process"/>
    <property type="evidence" value="ECO:0007669"/>
    <property type="project" value="InterPro"/>
</dbReference>
<dbReference type="InterPro" id="IPR017946">
    <property type="entry name" value="PLC-like_Pdiesterase_TIM-brl"/>
</dbReference>